<gene>
    <name evidence="3" type="primary">LOC106168987</name>
</gene>
<name>A0A1S3J1L9_LINAN</name>
<feature type="signal peptide" evidence="1">
    <location>
        <begin position="1"/>
        <end position="29"/>
    </location>
</feature>
<keyword evidence="2" id="KW-1185">Reference proteome</keyword>
<proteinExistence type="predicted"/>
<organism evidence="2 3">
    <name type="scientific">Lingula anatina</name>
    <name type="common">Brachiopod</name>
    <name type="synonym">Lingula unguis</name>
    <dbReference type="NCBI Taxonomy" id="7574"/>
    <lineage>
        <taxon>Eukaryota</taxon>
        <taxon>Metazoa</taxon>
        <taxon>Spiralia</taxon>
        <taxon>Lophotrochozoa</taxon>
        <taxon>Brachiopoda</taxon>
        <taxon>Linguliformea</taxon>
        <taxon>Lingulata</taxon>
        <taxon>Lingulida</taxon>
        <taxon>Linguloidea</taxon>
        <taxon>Lingulidae</taxon>
        <taxon>Lingula</taxon>
    </lineage>
</organism>
<reference evidence="3" key="1">
    <citation type="submission" date="2025-08" db="UniProtKB">
        <authorList>
            <consortium name="RefSeq"/>
        </authorList>
    </citation>
    <scope>IDENTIFICATION</scope>
    <source>
        <tissue evidence="3">Gonads</tissue>
    </source>
</reference>
<dbReference type="InParanoid" id="A0A1S3J1L9"/>
<evidence type="ECO:0000313" key="2">
    <source>
        <dbReference type="Proteomes" id="UP000085678"/>
    </source>
</evidence>
<keyword evidence="1" id="KW-0732">Signal</keyword>
<protein>
    <submittedName>
        <fullName evidence="3">Uncharacterized protein LOC106168987 isoform X1</fullName>
    </submittedName>
</protein>
<evidence type="ECO:0000256" key="1">
    <source>
        <dbReference type="SAM" id="SignalP"/>
    </source>
</evidence>
<sequence length="320" mass="35117">MRGLFQSKMDNRTQAILILISVLVANITSQTQLSEKVAFVPYQGFRLPLRQPAPTTTTTPAPTQSPKIPNVLNAYLGLFVSENEAKLEDEDTFGRDLPVIRNINELYTKSVELRSYGKGPKGFHPALGNNIINRMRNMTSRGMVQFGVPGNLVRGGDPYLGYQNQGLVSGNNNFPQGGRNSIKTPSYGVRSGASGGAVSIATNLIPYSPYGINNDGDACCPTIRSRYQPMDTVENIHGEKFVPVQLVALGKYQTFAVAECDHNAVKMCPGQCVTTTSVFSILVFCLKHNSCYNHNTGSVTFTFEKFRLPTGCVCKMWSRQ</sequence>
<dbReference type="AlphaFoldDB" id="A0A1S3J1L9"/>
<feature type="chain" id="PRO_5010222785" evidence="1">
    <location>
        <begin position="30"/>
        <end position="320"/>
    </location>
</feature>
<dbReference type="Proteomes" id="UP000085678">
    <property type="component" value="Unplaced"/>
</dbReference>
<dbReference type="KEGG" id="lak:106168987"/>
<dbReference type="GeneID" id="106168987"/>
<dbReference type="RefSeq" id="XP_013403719.1">
    <property type="nucleotide sequence ID" value="XM_013548265.1"/>
</dbReference>
<evidence type="ECO:0000313" key="3">
    <source>
        <dbReference type="RefSeq" id="XP_013403719.1"/>
    </source>
</evidence>
<accession>A0A1S3J1L9</accession>